<comment type="subcellular location">
    <subcellularLocation>
        <location evidence="1">Mitochondrion inner membrane</location>
        <topology evidence="1">Single-pass membrane protein</topology>
    </subcellularLocation>
</comment>
<dbReference type="SMART" id="SM00382">
    <property type="entry name" value="AAA"/>
    <property type="match status" value="1"/>
</dbReference>
<dbReference type="Pfam" id="PF08740">
    <property type="entry name" value="BCS1_N"/>
    <property type="match status" value="1"/>
</dbReference>
<dbReference type="InterPro" id="IPR003960">
    <property type="entry name" value="ATPase_AAA_CS"/>
</dbReference>
<evidence type="ECO:0000313" key="18">
    <source>
        <dbReference type="Proteomes" id="UP000256645"/>
    </source>
</evidence>
<feature type="domain" description="BCS1 N-terminal" evidence="16">
    <location>
        <begin position="52"/>
        <end position="255"/>
    </location>
</feature>
<keyword evidence="6" id="KW-0378">Hydrolase</keyword>
<evidence type="ECO:0000256" key="2">
    <source>
        <dbReference type="ARBA" id="ARBA00007448"/>
    </source>
</evidence>
<reference evidence="17 18" key="1">
    <citation type="journal article" date="2018" name="IMA Fungus">
        <title>IMA Genome-F 9: Draft genome sequence of Annulohypoxylon stygium, Aspergillus mulundensis, Berkeleyomyces basicola (syn. Thielaviopsis basicola), Ceratocystis smalleyi, two Cercospora beticola strains, Coleophoma cylindrospora, Fusarium fracticaudum, Phialophora cf. hyalina, and Morchella septimelata.</title>
        <authorList>
            <person name="Wingfield B.D."/>
            <person name="Bills G.F."/>
            <person name="Dong Y."/>
            <person name="Huang W."/>
            <person name="Nel W.J."/>
            <person name="Swalarsk-Parry B.S."/>
            <person name="Vaghefi N."/>
            <person name="Wilken P.M."/>
            <person name="An Z."/>
            <person name="de Beer Z.W."/>
            <person name="De Vos L."/>
            <person name="Chen L."/>
            <person name="Duong T.A."/>
            <person name="Gao Y."/>
            <person name="Hammerbacher A."/>
            <person name="Kikkert J.R."/>
            <person name="Li Y."/>
            <person name="Li H."/>
            <person name="Li K."/>
            <person name="Li Q."/>
            <person name="Liu X."/>
            <person name="Ma X."/>
            <person name="Naidoo K."/>
            <person name="Pethybridge S.J."/>
            <person name="Sun J."/>
            <person name="Steenkamp E.T."/>
            <person name="van der Nest M.A."/>
            <person name="van Wyk S."/>
            <person name="Wingfield M.J."/>
            <person name="Xiong C."/>
            <person name="Yue Q."/>
            <person name="Zhang X."/>
        </authorList>
    </citation>
    <scope>NUCLEOTIDE SEQUENCE [LARGE SCALE GENOMIC DNA]</scope>
    <source>
        <strain evidence="17 18">BP6252</strain>
    </source>
</reference>
<evidence type="ECO:0000256" key="13">
    <source>
        <dbReference type="SAM" id="MobiDB-lite"/>
    </source>
</evidence>
<dbReference type="STRING" id="1849047.A0A3D8STB4"/>
<evidence type="ECO:0000256" key="14">
    <source>
        <dbReference type="SAM" id="Phobius"/>
    </source>
</evidence>
<dbReference type="GO" id="GO:0005743">
    <property type="term" value="C:mitochondrial inner membrane"/>
    <property type="evidence" value="ECO:0007669"/>
    <property type="project" value="UniProtKB-SubCell"/>
</dbReference>
<feature type="transmembrane region" description="Helical" evidence="14">
    <location>
        <begin position="45"/>
        <end position="63"/>
    </location>
</feature>
<dbReference type="GO" id="GO:0005524">
    <property type="term" value="F:ATP binding"/>
    <property type="evidence" value="ECO:0007669"/>
    <property type="project" value="UniProtKB-KW"/>
</dbReference>
<dbReference type="Gene3D" id="3.40.50.300">
    <property type="entry name" value="P-loop containing nucleotide triphosphate hydrolases"/>
    <property type="match status" value="1"/>
</dbReference>
<proteinExistence type="inferred from homology"/>
<keyword evidence="4 12" id="KW-0547">Nucleotide-binding</keyword>
<comment type="similarity">
    <text evidence="2">Belongs to the AAA ATPase family. BCS1 subfamily.</text>
</comment>
<dbReference type="AlphaFoldDB" id="A0A3D8STB4"/>
<feature type="compositionally biased region" description="Basic and acidic residues" evidence="13">
    <location>
        <begin position="564"/>
        <end position="596"/>
    </location>
</feature>
<keyword evidence="7 12" id="KW-0067">ATP-binding</keyword>
<keyword evidence="8 14" id="KW-1133">Transmembrane helix</keyword>
<dbReference type="InterPro" id="IPR050747">
    <property type="entry name" value="Mitochondrial_chaperone_BCS1"/>
</dbReference>
<dbReference type="SUPFAM" id="SSF52540">
    <property type="entry name" value="P-loop containing nucleoside triphosphate hydrolases"/>
    <property type="match status" value="1"/>
</dbReference>
<accession>A0A3D8STB4</accession>
<evidence type="ECO:0000256" key="9">
    <source>
        <dbReference type="ARBA" id="ARBA00023128"/>
    </source>
</evidence>
<evidence type="ECO:0000256" key="5">
    <source>
        <dbReference type="ARBA" id="ARBA00022792"/>
    </source>
</evidence>
<organism evidence="17 18">
    <name type="scientific">Coleophoma cylindrospora</name>
    <dbReference type="NCBI Taxonomy" id="1849047"/>
    <lineage>
        <taxon>Eukaryota</taxon>
        <taxon>Fungi</taxon>
        <taxon>Dikarya</taxon>
        <taxon>Ascomycota</taxon>
        <taxon>Pezizomycotina</taxon>
        <taxon>Leotiomycetes</taxon>
        <taxon>Helotiales</taxon>
        <taxon>Dermateaceae</taxon>
        <taxon>Coleophoma</taxon>
    </lineage>
</organism>
<sequence length="626" mass="69757">MDTTNMTEEPASPLGQQSALLDALFPGFSLLSSALYTYTRIDLTLYIPLILVVIGLTLALKYFHSYVWELLDSSFMSTADIRVDDEIYSMVMAWVAKQGFARRSRRFVVNANLSSRNWYVMWASRHKEEEEEEEEVEDSGLDLLAKPKKKPPKKLNYTPSFGTHYFWFKGRLVMFKRYEKRAQSFASISEREEVALSTFGRDPTILKELLDECQASFTRQDENKTLIYRGAYKPGTTEPAWSRCMSRVSRPFSTVVLDETIKKSLLEDMRDYLHPHTRRWYSNRGIPYRRGYLLYGPPGTGKSSLSFAIAGYFDLKIYIVSLNSTAMNEENLGTLFSELPKACVVLLEDIDTAGLTHTREKPEVIETAAAAQPTAIPAGVTPGVPTANSSGGRISLSALLNVLDGVASQEGRILIMTTNHINKLDEALIRPGRVDMRVPFSLADTAIISTIFRGIYATLEGDYPATPKKANSVESTSLLSERAAAAQRALQAKAVADEKAHKAAVEEARIAALGEAFAKVIPSGEFSPAEIQGYLLKYKRLPDQAITNAAAWVVKKRAEKLKQVEKEREKEEKEKADQEKAQKEKLKEKTESKEGSEAMTSPTSTTSRSGTSTPSSEKEADEVVVV</sequence>
<dbReference type="EMBL" id="PDLM01000001">
    <property type="protein sequence ID" value="RDW89474.1"/>
    <property type="molecule type" value="Genomic_DNA"/>
</dbReference>
<evidence type="ECO:0000313" key="17">
    <source>
        <dbReference type="EMBL" id="RDW89474.1"/>
    </source>
</evidence>
<dbReference type="Pfam" id="PF00004">
    <property type="entry name" value="AAA"/>
    <property type="match status" value="2"/>
</dbReference>
<dbReference type="GO" id="GO:0016887">
    <property type="term" value="F:ATP hydrolysis activity"/>
    <property type="evidence" value="ECO:0007669"/>
    <property type="project" value="InterPro"/>
</dbReference>
<feature type="region of interest" description="Disordered" evidence="13">
    <location>
        <begin position="564"/>
        <end position="626"/>
    </location>
</feature>
<dbReference type="InterPro" id="IPR014851">
    <property type="entry name" value="BCS1_N"/>
</dbReference>
<evidence type="ECO:0000256" key="11">
    <source>
        <dbReference type="ARBA" id="ARBA00048778"/>
    </source>
</evidence>
<keyword evidence="18" id="KW-1185">Reference proteome</keyword>
<dbReference type="Proteomes" id="UP000256645">
    <property type="component" value="Unassembled WGS sequence"/>
</dbReference>
<evidence type="ECO:0000256" key="10">
    <source>
        <dbReference type="ARBA" id="ARBA00023136"/>
    </source>
</evidence>
<evidence type="ECO:0000256" key="12">
    <source>
        <dbReference type="RuleBase" id="RU003651"/>
    </source>
</evidence>
<evidence type="ECO:0000259" key="16">
    <source>
        <dbReference type="SMART" id="SM01024"/>
    </source>
</evidence>
<evidence type="ECO:0008006" key="19">
    <source>
        <dbReference type="Google" id="ProtNLM"/>
    </source>
</evidence>
<keyword evidence="3 14" id="KW-0812">Transmembrane</keyword>
<evidence type="ECO:0000256" key="8">
    <source>
        <dbReference type="ARBA" id="ARBA00022989"/>
    </source>
</evidence>
<comment type="catalytic activity">
    <reaction evidence="11">
        <text>ATP + H2O = ADP + phosphate + H(+)</text>
        <dbReference type="Rhea" id="RHEA:13065"/>
        <dbReference type="ChEBI" id="CHEBI:15377"/>
        <dbReference type="ChEBI" id="CHEBI:15378"/>
        <dbReference type="ChEBI" id="CHEBI:30616"/>
        <dbReference type="ChEBI" id="CHEBI:43474"/>
        <dbReference type="ChEBI" id="CHEBI:456216"/>
    </reaction>
    <physiologicalReaction direction="left-to-right" evidence="11">
        <dbReference type="Rhea" id="RHEA:13066"/>
    </physiologicalReaction>
</comment>
<dbReference type="InterPro" id="IPR003593">
    <property type="entry name" value="AAA+_ATPase"/>
</dbReference>
<comment type="caution">
    <text evidence="17">The sequence shown here is derived from an EMBL/GenBank/DDBJ whole genome shotgun (WGS) entry which is preliminary data.</text>
</comment>
<dbReference type="InterPro" id="IPR027417">
    <property type="entry name" value="P-loop_NTPase"/>
</dbReference>
<feature type="compositionally biased region" description="Low complexity" evidence="13">
    <location>
        <begin position="600"/>
        <end position="615"/>
    </location>
</feature>
<gene>
    <name evidence="17" type="ORF">BP6252_01506</name>
</gene>
<evidence type="ECO:0000256" key="3">
    <source>
        <dbReference type="ARBA" id="ARBA00022692"/>
    </source>
</evidence>
<dbReference type="PANTHER" id="PTHR23070">
    <property type="entry name" value="BCS1 AAA-TYPE ATPASE"/>
    <property type="match status" value="1"/>
</dbReference>
<keyword evidence="10 14" id="KW-0472">Membrane</keyword>
<keyword evidence="9" id="KW-0496">Mitochondrion</keyword>
<evidence type="ECO:0000256" key="7">
    <source>
        <dbReference type="ARBA" id="ARBA00022840"/>
    </source>
</evidence>
<name>A0A3D8STB4_9HELO</name>
<dbReference type="SMART" id="SM01024">
    <property type="entry name" value="BCS1_N"/>
    <property type="match status" value="1"/>
</dbReference>
<dbReference type="Pfam" id="PF25426">
    <property type="entry name" value="AAA_lid_BCS1"/>
    <property type="match status" value="1"/>
</dbReference>
<dbReference type="InterPro" id="IPR003959">
    <property type="entry name" value="ATPase_AAA_core"/>
</dbReference>
<evidence type="ECO:0000256" key="1">
    <source>
        <dbReference type="ARBA" id="ARBA00004434"/>
    </source>
</evidence>
<dbReference type="PROSITE" id="PS00674">
    <property type="entry name" value="AAA"/>
    <property type="match status" value="1"/>
</dbReference>
<dbReference type="OrthoDB" id="10251412at2759"/>
<evidence type="ECO:0000256" key="4">
    <source>
        <dbReference type="ARBA" id="ARBA00022741"/>
    </source>
</evidence>
<evidence type="ECO:0000256" key="6">
    <source>
        <dbReference type="ARBA" id="ARBA00022801"/>
    </source>
</evidence>
<evidence type="ECO:0000259" key="15">
    <source>
        <dbReference type="SMART" id="SM00382"/>
    </source>
</evidence>
<keyword evidence="5" id="KW-0999">Mitochondrion inner membrane</keyword>
<feature type="domain" description="AAA+ ATPase" evidence="15">
    <location>
        <begin position="288"/>
        <end position="444"/>
    </location>
</feature>
<dbReference type="InterPro" id="IPR057495">
    <property type="entry name" value="AAA_lid_BCS1"/>
</dbReference>
<protein>
    <recommendedName>
        <fullName evidence="19">BCS1 protein</fullName>
    </recommendedName>
</protein>